<dbReference type="OrthoDB" id="8100534at2"/>
<protein>
    <recommendedName>
        <fullName evidence="2">Sulfotransferase family protein</fullName>
    </recommendedName>
</protein>
<dbReference type="InterPro" id="IPR027417">
    <property type="entry name" value="P-loop_NTPase"/>
</dbReference>
<name>J7G501_9RHOB</name>
<gene>
    <name evidence="1" type="ORF">pSD118_059</name>
</gene>
<geneLocation type="plasmid" evidence="1">
    <name>pSD118</name>
</geneLocation>
<organism evidence="1">
    <name type="scientific">Sulfitobacter guttiformis</name>
    <dbReference type="NCBI Taxonomy" id="74349"/>
    <lineage>
        <taxon>Bacteria</taxon>
        <taxon>Pseudomonadati</taxon>
        <taxon>Pseudomonadota</taxon>
        <taxon>Alphaproteobacteria</taxon>
        <taxon>Rhodobacterales</taxon>
        <taxon>Roseobacteraceae</taxon>
        <taxon>Sulfitobacter</taxon>
    </lineage>
</organism>
<dbReference type="AlphaFoldDB" id="J7G501"/>
<sequence length="183" mass="20233">MVAGAIHGLGISMGNDLPDNIEDPDFNFDRAIRSGQTRDDFLEQIKQTVIARTAVGRSRGWKFPRVNAYLQDIIASVRNPHLVMVLRDPVPAGLRAARRIEHDEKHGPAVLKHLNNQLRLTSLNMAMIGALRVPTLIVSYEQAMRAPEAFLSEMAPFLGVELPSDLTPLLEFMTPGSYKAPPA</sequence>
<dbReference type="EMBL" id="JN172927">
    <property type="protein sequence ID" value="AFP55461.1"/>
    <property type="molecule type" value="Genomic_DNA"/>
</dbReference>
<accession>J7G501</accession>
<proteinExistence type="predicted"/>
<keyword evidence="1" id="KW-0614">Plasmid</keyword>
<reference evidence="1" key="1">
    <citation type="journal article" date="2012" name="Environ. Microbiol.">
        <title>Think pink: photosynthesis, plasmids and the Roseobacter clade.</title>
        <authorList>
            <person name="Petersen J."/>
            <person name="Brinkmann H."/>
            <person name="Bunk B."/>
            <person name="Michael V."/>
            <person name="Pauker O."/>
            <person name="Pradella S."/>
        </authorList>
    </citation>
    <scope>NUCLEOTIDE SEQUENCE</scope>
    <source>
        <strain evidence="1">DSM 11458</strain>
        <plasmid evidence="1">pSD118</plasmid>
    </source>
</reference>
<dbReference type="Gene3D" id="3.40.50.300">
    <property type="entry name" value="P-loop containing nucleotide triphosphate hydrolases"/>
    <property type="match status" value="1"/>
</dbReference>
<evidence type="ECO:0000313" key="1">
    <source>
        <dbReference type="EMBL" id="AFP55461.1"/>
    </source>
</evidence>
<evidence type="ECO:0008006" key="2">
    <source>
        <dbReference type="Google" id="ProtNLM"/>
    </source>
</evidence>
<dbReference type="RefSeq" id="WP_015063255.1">
    <property type="nucleotide sequence ID" value="NC_019364.1"/>
</dbReference>
<dbReference type="SUPFAM" id="SSF52540">
    <property type="entry name" value="P-loop containing nucleoside triphosphate hydrolases"/>
    <property type="match status" value="1"/>
</dbReference>